<evidence type="ECO:0000313" key="2">
    <source>
        <dbReference type="Proteomes" id="UP000319756"/>
    </source>
</evidence>
<evidence type="ECO:0000313" key="1">
    <source>
        <dbReference type="EMBL" id="QDI91605.1"/>
    </source>
</evidence>
<dbReference type="EMBL" id="CP035485">
    <property type="protein sequence ID" value="QDI91605.1"/>
    <property type="molecule type" value="Genomic_DNA"/>
</dbReference>
<dbReference type="KEGG" id="sale:EPH95_10870"/>
<protein>
    <submittedName>
        <fullName evidence="1">Uncharacterized protein</fullName>
    </submittedName>
</protein>
<sequence>MQLQTKDKEVVLEDLNVYQNIGMNTNTSNFQHWLNGGLLNDVDETFVTEVQRYWEDTYGKTIDPALHTAFMNLTGKKDTRVIPGRIMRKEILPVFNDFNTSILYKDKNLYDILINPPRSAETVLKNINGTYFDKNNTAIDVESVFRELLNPHFAPV</sequence>
<dbReference type="Proteomes" id="UP000319756">
    <property type="component" value="Chromosome"/>
</dbReference>
<dbReference type="RefSeq" id="WP_142089887.1">
    <property type="nucleotide sequence ID" value="NZ_CP035485.1"/>
</dbReference>
<proteinExistence type="predicted"/>
<gene>
    <name evidence="1" type="ORF">EPH95_10870</name>
</gene>
<name>A0A514LJA4_9BACI</name>
<organism evidence="1 2">
    <name type="scientific">Salicibibacter halophilus</name>
    <dbReference type="NCBI Taxonomy" id="2502791"/>
    <lineage>
        <taxon>Bacteria</taxon>
        <taxon>Bacillati</taxon>
        <taxon>Bacillota</taxon>
        <taxon>Bacilli</taxon>
        <taxon>Bacillales</taxon>
        <taxon>Bacillaceae</taxon>
        <taxon>Salicibibacter</taxon>
    </lineage>
</organism>
<dbReference type="OrthoDB" id="8736147at2"/>
<reference evidence="2" key="1">
    <citation type="submission" date="2019-01" db="EMBL/GenBank/DDBJ databases">
        <title>Genomic analysis of Salicibibacter sp. NKC3-5.</title>
        <authorList>
            <person name="Oh Y.J."/>
        </authorList>
    </citation>
    <scope>NUCLEOTIDE SEQUENCE [LARGE SCALE GENOMIC DNA]</scope>
    <source>
        <strain evidence="2">NKC3-5</strain>
    </source>
</reference>
<dbReference type="AlphaFoldDB" id="A0A514LJA4"/>
<accession>A0A514LJA4</accession>
<keyword evidence="2" id="KW-1185">Reference proteome</keyword>